<evidence type="ECO:0000313" key="1">
    <source>
        <dbReference type="EMBL" id="MBP2000913.1"/>
    </source>
</evidence>
<sequence length="68" mass="7724">MALQRNGNHCKNSKPVVCDPKVIVEDVYVPEIVPVVHPVEIVQRIHCVPVPVHHVVVCKRVEYCGFDR</sequence>
<dbReference type="Proteomes" id="UP001519288">
    <property type="component" value="Unassembled WGS sequence"/>
</dbReference>
<dbReference type="EMBL" id="JAGGLD010000003">
    <property type="protein sequence ID" value="MBP2000913.1"/>
    <property type="molecule type" value="Genomic_DNA"/>
</dbReference>
<dbReference type="RefSeq" id="WP_209861497.1">
    <property type="nucleotide sequence ID" value="NZ_JAGGLD010000003.1"/>
</dbReference>
<name>A0ABS4JGR5_9BACL</name>
<keyword evidence="1" id="KW-0167">Capsid protein</keyword>
<evidence type="ECO:0000313" key="2">
    <source>
        <dbReference type="Proteomes" id="UP001519288"/>
    </source>
</evidence>
<keyword evidence="2" id="KW-1185">Reference proteome</keyword>
<proteinExistence type="predicted"/>
<comment type="caution">
    <text evidence="1">The sequence shown here is derived from an EMBL/GenBank/DDBJ whole genome shotgun (WGS) entry which is preliminary data.</text>
</comment>
<gene>
    <name evidence="1" type="ORF">J2Z69_001956</name>
</gene>
<protein>
    <submittedName>
        <fullName evidence="1">Spore coat protein D</fullName>
    </submittedName>
</protein>
<reference evidence="1 2" key="1">
    <citation type="submission" date="2021-03" db="EMBL/GenBank/DDBJ databases">
        <title>Genomic Encyclopedia of Type Strains, Phase IV (KMG-IV): sequencing the most valuable type-strain genomes for metagenomic binning, comparative biology and taxonomic classification.</title>
        <authorList>
            <person name="Goeker M."/>
        </authorList>
    </citation>
    <scope>NUCLEOTIDE SEQUENCE [LARGE SCALE GENOMIC DNA]</scope>
    <source>
        <strain evidence="1 2">DSM 26806</strain>
    </source>
</reference>
<accession>A0ABS4JGR5</accession>
<keyword evidence="1" id="KW-0946">Virion</keyword>
<organism evidence="1 2">
    <name type="scientific">Paenibacillus shirakamiensis</name>
    <dbReference type="NCBI Taxonomy" id="1265935"/>
    <lineage>
        <taxon>Bacteria</taxon>
        <taxon>Bacillati</taxon>
        <taxon>Bacillota</taxon>
        <taxon>Bacilli</taxon>
        <taxon>Bacillales</taxon>
        <taxon>Paenibacillaceae</taxon>
        <taxon>Paenibacillus</taxon>
    </lineage>
</organism>